<organism evidence="6 7">
    <name type="scientific">Gulo gulo</name>
    <name type="common">Wolverine</name>
    <name type="synonym">Gluton</name>
    <dbReference type="NCBI Taxonomy" id="48420"/>
    <lineage>
        <taxon>Eukaryota</taxon>
        <taxon>Metazoa</taxon>
        <taxon>Chordata</taxon>
        <taxon>Craniata</taxon>
        <taxon>Vertebrata</taxon>
        <taxon>Euteleostomi</taxon>
        <taxon>Mammalia</taxon>
        <taxon>Eutheria</taxon>
        <taxon>Laurasiatheria</taxon>
        <taxon>Carnivora</taxon>
        <taxon>Caniformia</taxon>
        <taxon>Musteloidea</taxon>
        <taxon>Mustelidae</taxon>
        <taxon>Guloninae</taxon>
        <taxon>Gulo</taxon>
    </lineage>
</organism>
<evidence type="ECO:0000256" key="5">
    <source>
        <dbReference type="ARBA" id="ARBA00023274"/>
    </source>
</evidence>
<name>A0A9X9LLG7_GULGU</name>
<keyword evidence="5" id="KW-0687">Ribonucleoprotein</keyword>
<sequence length="133" mass="15531">MTLSKDLLLLSLEERKRKHEKECLLQSPSSFFTDMSWPGCYKIRRPQPRTSSRSVCWLLRVLCQPTGGNTRLLEGCTFRRKHHPKHLESKPMGNYPNKHIVDLKKEEAANQMKQGGGKEYLFHVHAEELTRRS</sequence>
<reference evidence="6 7" key="1">
    <citation type="submission" date="2018-10" db="EMBL/GenBank/DDBJ databases">
        <authorList>
            <person name="Ekblom R."/>
            <person name="Jareborg N."/>
        </authorList>
    </citation>
    <scope>NUCLEOTIDE SEQUENCE [LARGE SCALE GENOMIC DNA]</scope>
    <source>
        <tissue evidence="6">Muscle</tissue>
    </source>
</reference>
<dbReference type="GO" id="GO:0005840">
    <property type="term" value="C:ribosome"/>
    <property type="evidence" value="ECO:0007669"/>
    <property type="project" value="UniProtKB-KW"/>
</dbReference>
<evidence type="ECO:0000256" key="1">
    <source>
        <dbReference type="ARBA" id="ARBA00001947"/>
    </source>
</evidence>
<comment type="caution">
    <text evidence="6">The sequence shown here is derived from an EMBL/GenBank/DDBJ whole genome shotgun (WGS) entry which is preliminary data.</text>
</comment>
<comment type="similarity">
    <text evidence="2">Belongs to the eukaryotic ribosomal protein eS27 family.</text>
</comment>
<evidence type="ECO:0000313" key="6">
    <source>
        <dbReference type="EMBL" id="VCW76269.1"/>
    </source>
</evidence>
<dbReference type="SUPFAM" id="SSF57829">
    <property type="entry name" value="Zn-binding ribosomal proteins"/>
    <property type="match status" value="1"/>
</dbReference>
<dbReference type="InterPro" id="IPR023407">
    <property type="entry name" value="Ribosomal_eS27_Zn-bd_dom_sf"/>
</dbReference>
<accession>A0A9X9LLG7</accession>
<protein>
    <submittedName>
        <fullName evidence="6">Uncharacterized protein</fullName>
    </submittedName>
</protein>
<keyword evidence="4" id="KW-0689">Ribosomal protein</keyword>
<dbReference type="InterPro" id="IPR011332">
    <property type="entry name" value="Ribosomal_zn-bd"/>
</dbReference>
<dbReference type="GO" id="GO:1990904">
    <property type="term" value="C:ribonucleoprotein complex"/>
    <property type="evidence" value="ECO:0007669"/>
    <property type="project" value="UniProtKB-KW"/>
</dbReference>
<keyword evidence="3" id="KW-0862">Zinc</keyword>
<comment type="cofactor">
    <cofactor evidence="1">
        <name>Zn(2+)</name>
        <dbReference type="ChEBI" id="CHEBI:29105"/>
    </cofactor>
</comment>
<gene>
    <name evidence="6" type="ORF">BN2614_LOCUS2</name>
</gene>
<dbReference type="Gene3D" id="2.20.25.100">
    <property type="entry name" value="Zn-binding ribosomal proteins"/>
    <property type="match status" value="1"/>
</dbReference>
<evidence type="ECO:0000256" key="2">
    <source>
        <dbReference type="ARBA" id="ARBA00010919"/>
    </source>
</evidence>
<evidence type="ECO:0000256" key="4">
    <source>
        <dbReference type="ARBA" id="ARBA00022980"/>
    </source>
</evidence>
<dbReference type="GO" id="GO:0006412">
    <property type="term" value="P:translation"/>
    <property type="evidence" value="ECO:0007669"/>
    <property type="project" value="InterPro"/>
</dbReference>
<evidence type="ECO:0000313" key="7">
    <source>
        <dbReference type="Proteomes" id="UP000269945"/>
    </source>
</evidence>
<keyword evidence="7" id="KW-1185">Reference proteome</keyword>
<dbReference type="GO" id="GO:0003735">
    <property type="term" value="F:structural constituent of ribosome"/>
    <property type="evidence" value="ECO:0007669"/>
    <property type="project" value="InterPro"/>
</dbReference>
<dbReference type="PANTHER" id="PTHR11594">
    <property type="entry name" value="40S RIBOSOMAL PROTEIN S27"/>
    <property type="match status" value="1"/>
</dbReference>
<dbReference type="InterPro" id="IPR000592">
    <property type="entry name" value="Ribosomal_eS27"/>
</dbReference>
<dbReference type="EMBL" id="CYRY02007111">
    <property type="protein sequence ID" value="VCW76269.1"/>
    <property type="molecule type" value="Genomic_DNA"/>
</dbReference>
<dbReference type="Proteomes" id="UP000269945">
    <property type="component" value="Unassembled WGS sequence"/>
</dbReference>
<dbReference type="AlphaFoldDB" id="A0A9X9LLG7"/>
<proteinExistence type="inferred from homology"/>
<evidence type="ECO:0000256" key="3">
    <source>
        <dbReference type="ARBA" id="ARBA00022833"/>
    </source>
</evidence>